<accession>V5RHQ9</accession>
<dbReference type="RefSeq" id="WP_023789151.1">
    <property type="nucleotide sequence ID" value="NC_022998.1"/>
</dbReference>
<dbReference type="STRING" id="1276258.SAPIS_v1c03710"/>
<dbReference type="AlphaFoldDB" id="V5RHQ9"/>
<reference evidence="1 2" key="1">
    <citation type="journal article" date="2014" name="Genome Announc.">
        <title>Complete Genome Sequence of Spiroplasma apis B31T (ATCC 33834), a Bacterium Associated with May Disease of Honeybees (Apis mellifera).</title>
        <authorList>
            <person name="Ku C."/>
            <person name="Lo W.S."/>
            <person name="Chen L.L."/>
            <person name="Kuo C.H."/>
        </authorList>
    </citation>
    <scope>NUCLEOTIDE SEQUENCE [LARGE SCALE GENOMIC DNA]</scope>
    <source>
        <strain evidence="1">B31</strain>
    </source>
</reference>
<dbReference type="Proteomes" id="UP000018550">
    <property type="component" value="Chromosome"/>
</dbReference>
<dbReference type="HOGENOM" id="CLU_349802_0_0_14"/>
<evidence type="ECO:0000313" key="1">
    <source>
        <dbReference type="EMBL" id="AHB36217.1"/>
    </source>
</evidence>
<organism evidence="1 2">
    <name type="scientific">Spiroplasma apis B31</name>
    <dbReference type="NCBI Taxonomy" id="1276258"/>
    <lineage>
        <taxon>Bacteria</taxon>
        <taxon>Bacillati</taxon>
        <taxon>Mycoplasmatota</taxon>
        <taxon>Mollicutes</taxon>
        <taxon>Entomoplasmatales</taxon>
        <taxon>Spiroplasmataceae</taxon>
        <taxon>Spiroplasma</taxon>
    </lineage>
</organism>
<dbReference type="PROSITE" id="PS51257">
    <property type="entry name" value="PROKAR_LIPOPROTEIN"/>
    <property type="match status" value="1"/>
</dbReference>
<sequence length="773" mass="86194">MKKLLIILSCISIGTSTVSVTGCTLVNYEKQYIANKISNLVNVSSTLLRSAVVNDSSGLDNDYLQSILLPSKAKDMNTAFGETKQTTMESLSKSYFKSSFNTDSIKKLGENSNLTLGGKNANTSIDKVIDYGLIFLTAIKSSGGINTRLAGFLEGALPILANLIVKDGNVNLPIPDDILTNISKNAGSLAKAITFLSKSGLLKGIMDNFLNVPFLKAIENKEIGNIILSVITGLFKIFRNFREFENYINNEMFNDFPQREKLTNKDIQNSIVIRINNILVDLTGKGKIESNKYKNIVGDNDFLNNISDSALELIKNINDVKFLNIISHIDDLFFIIGGFLQIIGSIDFEDYTPTDSKHLYATNESNSVYLENLRNKPFESFSFNKVIKNLAIATSNVDNPNGIQMQKLLNLIIYSGGSDIEIKGKKWDLLSISNLLEKIKKQGVQSPLGILITGLGNGLVGSLLDPKLAEGLKSLNPGYLITQVVDNITQNTNTSGLFPLIKSLSSSINLDYSQNNEKMVKPFSALYDEDSTLFKELLNLEINNKNFNLSNLFNATIMDGMTISDYLKKLYEEFSTYALNNEKTQKSADKIKEGIESICKLLTEKTIELKENDKIFKTGLSSLEAAMYTTQYKGLIYTSPDGDLKGTKAAMYLLGYRQKNNTFEGNSILGGAEKIFADENVKKIVNDAIDSLKLMQENKRNYINDNFKSYLSENNFIIDGIEHDGFENNNDAKINYNIIYTDPRTKKVTKYAVKIKQMNYMEAWELESILKIN</sequence>
<dbReference type="OrthoDB" id="387656at2"/>
<evidence type="ECO:0000313" key="2">
    <source>
        <dbReference type="Proteomes" id="UP000018550"/>
    </source>
</evidence>
<proteinExistence type="predicted"/>
<dbReference type="KEGG" id="sapi:SAPIS_v1c03710"/>
<evidence type="ECO:0008006" key="3">
    <source>
        <dbReference type="Google" id="ProtNLM"/>
    </source>
</evidence>
<dbReference type="PATRIC" id="fig|1276258.3.peg.368"/>
<name>V5RHQ9_SPIAP</name>
<gene>
    <name evidence="1" type="ORF">SAPIS_v1c03710</name>
</gene>
<dbReference type="EMBL" id="CP006682">
    <property type="protein sequence ID" value="AHB36217.1"/>
    <property type="molecule type" value="Genomic_DNA"/>
</dbReference>
<keyword evidence="2" id="KW-1185">Reference proteome</keyword>
<protein>
    <recommendedName>
        <fullName evidence="3">MOLPALP family lipoprotein</fullName>
    </recommendedName>
</protein>